<reference evidence="1 2" key="1">
    <citation type="journal article" date="2021" name="BMC Biol.">
        <title>Horizontally acquired antibacterial genes associated with adaptive radiation of ladybird beetles.</title>
        <authorList>
            <person name="Li H.S."/>
            <person name="Tang X.F."/>
            <person name="Huang Y.H."/>
            <person name="Xu Z.Y."/>
            <person name="Chen M.L."/>
            <person name="Du X.Y."/>
            <person name="Qiu B.Y."/>
            <person name="Chen P.T."/>
            <person name="Zhang W."/>
            <person name="Slipinski A."/>
            <person name="Escalona H.E."/>
            <person name="Waterhouse R.M."/>
            <person name="Zwick A."/>
            <person name="Pang H."/>
        </authorList>
    </citation>
    <scope>NUCLEOTIDE SEQUENCE [LARGE SCALE GENOMIC DNA]</scope>
    <source>
        <strain evidence="1">SYSU2018</strain>
    </source>
</reference>
<evidence type="ECO:0000313" key="2">
    <source>
        <dbReference type="Proteomes" id="UP001516400"/>
    </source>
</evidence>
<comment type="caution">
    <text evidence="1">The sequence shown here is derived from an EMBL/GenBank/DDBJ whole genome shotgun (WGS) entry which is preliminary data.</text>
</comment>
<accession>A0ABD2MR80</accession>
<dbReference type="Proteomes" id="UP001516400">
    <property type="component" value="Unassembled WGS sequence"/>
</dbReference>
<keyword evidence="2" id="KW-1185">Reference proteome</keyword>
<name>A0ABD2MR80_9CUCU</name>
<gene>
    <name evidence="1" type="ORF">HHI36_007947</name>
</gene>
<evidence type="ECO:0000313" key="1">
    <source>
        <dbReference type="EMBL" id="KAL3268858.1"/>
    </source>
</evidence>
<proteinExistence type="predicted"/>
<sequence>MKTHVTDHFMVFVEYSSDDDFCEIKNAESAIMPQYVDYKKLNKLLDLESWDIVLRDCSANIGQCWTNFIAKIRLTVENGTENIKIRPSKRKRTPWITNSIIKSIEEKNRLYKDAMKNPL</sequence>
<dbReference type="AlphaFoldDB" id="A0ABD2MR80"/>
<protein>
    <submittedName>
        <fullName evidence="1">Uncharacterized protein</fullName>
    </submittedName>
</protein>
<dbReference type="EMBL" id="JABFTP020000021">
    <property type="protein sequence ID" value="KAL3268858.1"/>
    <property type="molecule type" value="Genomic_DNA"/>
</dbReference>
<organism evidence="1 2">
    <name type="scientific">Cryptolaemus montrouzieri</name>
    <dbReference type="NCBI Taxonomy" id="559131"/>
    <lineage>
        <taxon>Eukaryota</taxon>
        <taxon>Metazoa</taxon>
        <taxon>Ecdysozoa</taxon>
        <taxon>Arthropoda</taxon>
        <taxon>Hexapoda</taxon>
        <taxon>Insecta</taxon>
        <taxon>Pterygota</taxon>
        <taxon>Neoptera</taxon>
        <taxon>Endopterygota</taxon>
        <taxon>Coleoptera</taxon>
        <taxon>Polyphaga</taxon>
        <taxon>Cucujiformia</taxon>
        <taxon>Coccinelloidea</taxon>
        <taxon>Coccinellidae</taxon>
        <taxon>Scymninae</taxon>
        <taxon>Scymnini</taxon>
        <taxon>Cryptolaemus</taxon>
    </lineage>
</organism>